<accession>A0A5E4MP94</accession>
<dbReference type="AlphaFoldDB" id="A0A5E4MP94"/>
<dbReference type="OrthoDB" id="6621224at2759"/>
<sequence>MVPKNLQPTVKYGGDSVMVWGCMSAQCVENLHFINGIIYQDIYLNILKINLVASAEKKGIKDDFIFTQDNDPKHTAKKIKAWLSKNVIEYLVTPLQSPDINPIENLDRKIRDHNISSKETLKTF</sequence>
<protein>
    <submittedName>
        <fullName evidence="1">Uncharacterized protein</fullName>
    </submittedName>
</protein>
<name>A0A5E4MP94_9HEMI</name>
<dbReference type="EMBL" id="CABPRJ010000966">
    <property type="protein sequence ID" value="VVC33274.1"/>
    <property type="molecule type" value="Genomic_DNA"/>
</dbReference>
<gene>
    <name evidence="1" type="ORF">CINCED_3A019086</name>
</gene>
<proteinExistence type="predicted"/>
<dbReference type="Gene3D" id="3.30.420.10">
    <property type="entry name" value="Ribonuclease H-like superfamily/Ribonuclease H"/>
    <property type="match status" value="1"/>
</dbReference>
<evidence type="ECO:0000313" key="1">
    <source>
        <dbReference type="EMBL" id="VVC33274.1"/>
    </source>
</evidence>
<dbReference type="GO" id="GO:0003676">
    <property type="term" value="F:nucleic acid binding"/>
    <property type="evidence" value="ECO:0007669"/>
    <property type="project" value="InterPro"/>
</dbReference>
<dbReference type="Proteomes" id="UP000325440">
    <property type="component" value="Unassembled WGS sequence"/>
</dbReference>
<evidence type="ECO:0000313" key="2">
    <source>
        <dbReference type="Proteomes" id="UP000325440"/>
    </source>
</evidence>
<organism evidence="1 2">
    <name type="scientific">Cinara cedri</name>
    <dbReference type="NCBI Taxonomy" id="506608"/>
    <lineage>
        <taxon>Eukaryota</taxon>
        <taxon>Metazoa</taxon>
        <taxon>Ecdysozoa</taxon>
        <taxon>Arthropoda</taxon>
        <taxon>Hexapoda</taxon>
        <taxon>Insecta</taxon>
        <taxon>Pterygota</taxon>
        <taxon>Neoptera</taxon>
        <taxon>Paraneoptera</taxon>
        <taxon>Hemiptera</taxon>
        <taxon>Sternorrhyncha</taxon>
        <taxon>Aphidomorpha</taxon>
        <taxon>Aphidoidea</taxon>
        <taxon>Aphididae</taxon>
        <taxon>Lachninae</taxon>
        <taxon>Cinara</taxon>
    </lineage>
</organism>
<dbReference type="InterPro" id="IPR036397">
    <property type="entry name" value="RNaseH_sf"/>
</dbReference>
<keyword evidence="2" id="KW-1185">Reference proteome</keyword>
<reference evidence="1 2" key="1">
    <citation type="submission" date="2019-08" db="EMBL/GenBank/DDBJ databases">
        <authorList>
            <person name="Alioto T."/>
            <person name="Alioto T."/>
            <person name="Gomez Garrido J."/>
        </authorList>
    </citation>
    <scope>NUCLEOTIDE SEQUENCE [LARGE SCALE GENOMIC DNA]</scope>
</reference>